<proteinExistence type="predicted"/>
<sequence>MAKKLLSGSRHARPSFVLDLFRGMRMMEVSTETPADKTGFSNTGQTLADIR</sequence>
<evidence type="ECO:0000313" key="3">
    <source>
        <dbReference type="Proteomes" id="UP001359886"/>
    </source>
</evidence>
<dbReference type="Proteomes" id="UP001359886">
    <property type="component" value="Unassembled WGS sequence"/>
</dbReference>
<gene>
    <name evidence="2" type="ORF">V3330_18440</name>
</gene>
<protein>
    <submittedName>
        <fullName evidence="2">Uncharacterized protein</fullName>
    </submittedName>
</protein>
<feature type="region of interest" description="Disordered" evidence="1">
    <location>
        <begin position="31"/>
        <end position="51"/>
    </location>
</feature>
<keyword evidence="3" id="KW-1185">Reference proteome</keyword>
<evidence type="ECO:0000256" key="1">
    <source>
        <dbReference type="SAM" id="MobiDB-lite"/>
    </source>
</evidence>
<evidence type="ECO:0000313" key="2">
    <source>
        <dbReference type="EMBL" id="MEJ8569613.1"/>
    </source>
</evidence>
<comment type="caution">
    <text evidence="2">The sequence shown here is derived from an EMBL/GenBank/DDBJ whole genome shotgun (WGS) entry which is preliminary data.</text>
</comment>
<accession>A0AAW9RNF3</accession>
<dbReference type="EMBL" id="JAZHOG010000016">
    <property type="protein sequence ID" value="MEJ8569613.1"/>
    <property type="molecule type" value="Genomic_DNA"/>
</dbReference>
<dbReference type="RefSeq" id="WP_354696939.1">
    <property type="nucleotide sequence ID" value="NZ_JAZHOG010000016.1"/>
</dbReference>
<name>A0AAW9RNF3_9GAMM</name>
<reference evidence="2 3" key="1">
    <citation type="submission" date="2024-02" db="EMBL/GenBank/DDBJ databases">
        <title>A novel Wenzhouxiangellaceae bacterium, isolated from coastal sediments.</title>
        <authorList>
            <person name="Du Z.-J."/>
            <person name="Ye Y.-Q."/>
            <person name="Zhang X.-Y."/>
        </authorList>
    </citation>
    <scope>NUCLEOTIDE SEQUENCE [LARGE SCALE GENOMIC DNA]</scope>
    <source>
        <strain evidence="2 3">CH-27</strain>
    </source>
</reference>
<feature type="compositionally biased region" description="Polar residues" evidence="1">
    <location>
        <begin position="39"/>
        <end position="51"/>
    </location>
</feature>
<dbReference type="AlphaFoldDB" id="A0AAW9RNF3"/>
<organism evidence="2 3">
    <name type="scientific">Elongatibacter sediminis</name>
    <dbReference type="NCBI Taxonomy" id="3119006"/>
    <lineage>
        <taxon>Bacteria</taxon>
        <taxon>Pseudomonadati</taxon>
        <taxon>Pseudomonadota</taxon>
        <taxon>Gammaproteobacteria</taxon>
        <taxon>Chromatiales</taxon>
        <taxon>Wenzhouxiangellaceae</taxon>
        <taxon>Elongatibacter</taxon>
    </lineage>
</organism>